<dbReference type="InterPro" id="IPR050312">
    <property type="entry name" value="IolE/XylAMocC-like"/>
</dbReference>
<dbReference type="Proteomes" id="UP000013909">
    <property type="component" value="Unassembled WGS sequence"/>
</dbReference>
<gene>
    <name evidence="3" type="ORF">ADIS_0041</name>
</gene>
<dbReference type="InterPro" id="IPR013022">
    <property type="entry name" value="Xyl_isomerase-like_TIM-brl"/>
</dbReference>
<dbReference type="PANTHER" id="PTHR12110:SF41">
    <property type="entry name" value="INOSOSE DEHYDRATASE"/>
    <property type="match status" value="1"/>
</dbReference>
<dbReference type="STRING" id="1232681.ADIS_0041"/>
<evidence type="ECO:0000313" key="4">
    <source>
        <dbReference type="Proteomes" id="UP000013909"/>
    </source>
</evidence>
<reference evidence="3 4" key="1">
    <citation type="submission" date="2013-02" db="EMBL/GenBank/DDBJ databases">
        <title>A novel strain isolated from Lonar lake, Maharashtra, India.</title>
        <authorList>
            <person name="Singh A."/>
        </authorList>
    </citation>
    <scope>NUCLEOTIDE SEQUENCE [LARGE SCALE GENOMIC DNA]</scope>
    <source>
        <strain evidence="3 4">AK24</strain>
    </source>
</reference>
<evidence type="ECO:0000313" key="3">
    <source>
        <dbReference type="EMBL" id="EON79474.1"/>
    </source>
</evidence>
<feature type="signal peptide" evidence="1">
    <location>
        <begin position="1"/>
        <end position="28"/>
    </location>
</feature>
<dbReference type="AlphaFoldDB" id="R7ZZJ2"/>
<keyword evidence="1" id="KW-0732">Signal</keyword>
<dbReference type="SUPFAM" id="SSF51658">
    <property type="entry name" value="Xylose isomerase-like"/>
    <property type="match status" value="1"/>
</dbReference>
<feature type="chain" id="PRO_5004451250" evidence="1">
    <location>
        <begin position="29"/>
        <end position="290"/>
    </location>
</feature>
<evidence type="ECO:0000259" key="2">
    <source>
        <dbReference type="Pfam" id="PF01261"/>
    </source>
</evidence>
<dbReference type="Gene3D" id="3.20.20.150">
    <property type="entry name" value="Divalent-metal-dependent TIM barrel enzymes"/>
    <property type="match status" value="1"/>
</dbReference>
<dbReference type="PANTHER" id="PTHR12110">
    <property type="entry name" value="HYDROXYPYRUVATE ISOMERASE"/>
    <property type="match status" value="1"/>
</dbReference>
<dbReference type="InterPro" id="IPR006311">
    <property type="entry name" value="TAT_signal"/>
</dbReference>
<dbReference type="Pfam" id="PF01261">
    <property type="entry name" value="AP_endonuc_2"/>
    <property type="match status" value="1"/>
</dbReference>
<dbReference type="EMBL" id="AQHR01000001">
    <property type="protein sequence ID" value="EON79474.1"/>
    <property type="molecule type" value="Genomic_DNA"/>
</dbReference>
<dbReference type="PROSITE" id="PS51318">
    <property type="entry name" value="TAT"/>
    <property type="match status" value="1"/>
</dbReference>
<keyword evidence="3" id="KW-0413">Isomerase</keyword>
<accession>R7ZZJ2</accession>
<comment type="caution">
    <text evidence="3">The sequence shown here is derived from an EMBL/GenBank/DDBJ whole genome shotgun (WGS) entry which is preliminary data.</text>
</comment>
<organism evidence="3 4">
    <name type="scientific">Lunatimonas lonarensis</name>
    <dbReference type="NCBI Taxonomy" id="1232681"/>
    <lineage>
        <taxon>Bacteria</taxon>
        <taxon>Pseudomonadati</taxon>
        <taxon>Bacteroidota</taxon>
        <taxon>Cytophagia</taxon>
        <taxon>Cytophagales</taxon>
        <taxon>Cyclobacteriaceae</taxon>
    </lineage>
</organism>
<protein>
    <submittedName>
        <fullName evidence="3">Sugar phosphate isomerase/epimerase</fullName>
    </submittedName>
</protein>
<feature type="domain" description="Xylose isomerase-like TIM barrel" evidence="2">
    <location>
        <begin position="58"/>
        <end position="285"/>
    </location>
</feature>
<dbReference type="OrthoDB" id="9798407at2"/>
<evidence type="ECO:0000256" key="1">
    <source>
        <dbReference type="SAM" id="SignalP"/>
    </source>
</evidence>
<dbReference type="InterPro" id="IPR036237">
    <property type="entry name" value="Xyl_isomerase-like_sf"/>
</dbReference>
<sequence>MNNQRREFLMKTTLLSLAGALGSSSLLANPLTAKSKRIGLQLYSLRNDIKDNVAGVLESVAKIGYKTLEAANYDNGKIYGMSPSDFKSTVGDLGMEMTSAHVGGPRGYSKETHAEAMDWWKKAAEDHAEAGAKYLIKPSMPIPTTLGELRMWCDYYNQVGEVTKARGLMFGFHNHSREFEKIEGEIMFDFMLKNTDPQLFCMELDVYWCQEGGYNPVDYLKKYKGRFPLLHIKDEKEIGQSGKMDFKAIFKAAYAQGMKEYFVEVERYNHPPIESVRQSYEFLAKASFVK</sequence>
<dbReference type="GO" id="GO:0016853">
    <property type="term" value="F:isomerase activity"/>
    <property type="evidence" value="ECO:0007669"/>
    <property type="project" value="UniProtKB-KW"/>
</dbReference>
<keyword evidence="4" id="KW-1185">Reference proteome</keyword>
<dbReference type="PATRIC" id="fig|1288963.3.peg.41"/>
<name>R7ZZJ2_9BACT</name>
<proteinExistence type="predicted"/>